<evidence type="ECO:0000259" key="8">
    <source>
        <dbReference type="Pfam" id="PF01432"/>
    </source>
</evidence>
<accession>A0A078MLU2</accession>
<dbReference type="PANTHER" id="PTHR43660:SF1">
    <property type="entry name" value="DIPEPTIDYL CARBOXYPEPTIDASE"/>
    <property type="match status" value="1"/>
</dbReference>
<proteinExistence type="inferred from homology"/>
<sequence length="671" mass="75481">MTNAFLTQSTLPYQLPPFAEIRDEDYLPAFKAGFQEQLEEIREITANPEPADFVNTIEALERSGRVLHRTAIAFFTVSAAHATEAVQLIEQQVMPLMAEHQDAIYLNRALWERVQAVPEAGLEPEALRLLSEYRKAFLRAGADLDDAGQERMRGYNRRLSELSTAFSQRLLADTNARALYVADRGDLAGLGDDDIAAAAAAAREAGHEEGYLLPLVLPTPQPALARLTNRDTRRRLFEASTGRGFTGDNETLSTAAEIASLRAERARLLGFATHAEYVLDSQTAPSLDAVRSMLDRLVPPAVRNAEAEAEQLRQVARREGFELAPWDWAWCSEQVRREKYDVDLAELRPWFELERVLHDGVFRAATRLYGITFEERTDLPGYHPDVRVWEVRNEDGSPLGLFLGDYYARGTKNGGAWMNPVVEQSGLLDSPVVVANNLNISRPADGEPTLLTFDEVNTLFHEFGHALHGLFSNVRYPRFSGTSVPRDFVEYPSQVNEMWMLDPEILAGFARHYRTDEPLPREAVDKVRAAQLWGEGFRTTEYLGATLLDLAWHTLEPGTRVDDAAAFEANALKEAGLGLALVPPRYRTGYFKHIFASGYAAAYYAYIWSEVLDADTVEWFTENGGLLRENGDRFRKLLLSRGNAMDPLEAFREFRGREARIEPLLKRRGLD</sequence>
<dbReference type="Gene3D" id="1.10.1370.10">
    <property type="entry name" value="Neurolysin, domain 3"/>
    <property type="match status" value="1"/>
</dbReference>
<dbReference type="SUPFAM" id="SSF55486">
    <property type="entry name" value="Metalloproteases ('zincins'), catalytic domain"/>
    <property type="match status" value="1"/>
</dbReference>
<dbReference type="FunFam" id="3.40.390.10:FF:000009">
    <property type="entry name" value="Oligopeptidase A"/>
    <property type="match status" value="1"/>
</dbReference>
<dbReference type="PATRIC" id="fig|1461584.3.peg.1581"/>
<dbReference type="EMBL" id="LN483070">
    <property type="protein sequence ID" value="CEA08253.1"/>
    <property type="molecule type" value="Genomic_DNA"/>
</dbReference>
<dbReference type="InterPro" id="IPR034005">
    <property type="entry name" value="M3A_DCP"/>
</dbReference>
<evidence type="ECO:0000256" key="1">
    <source>
        <dbReference type="ARBA" id="ARBA00006040"/>
    </source>
</evidence>
<dbReference type="GO" id="GO:0006508">
    <property type="term" value="P:proteolysis"/>
    <property type="evidence" value="ECO:0007669"/>
    <property type="project" value="UniProtKB-KW"/>
</dbReference>
<protein>
    <submittedName>
        <fullName evidence="9">Peptidyl-dipeptidase dcp</fullName>
    </submittedName>
</protein>
<dbReference type="AlphaFoldDB" id="A0A078MLU2"/>
<keyword evidence="6 7" id="KW-0482">Metalloprotease</keyword>
<gene>
    <name evidence="9" type="primary">dcp</name>
    <name evidence="9" type="ORF">BN1051_01593</name>
</gene>
<dbReference type="InterPro" id="IPR024079">
    <property type="entry name" value="MetalloPept_cat_dom_sf"/>
</dbReference>
<dbReference type="Gene3D" id="1.10.1370.40">
    <property type="match status" value="1"/>
</dbReference>
<keyword evidence="5 7" id="KW-0862">Zinc</keyword>
<evidence type="ECO:0000256" key="6">
    <source>
        <dbReference type="ARBA" id="ARBA00023049"/>
    </source>
</evidence>
<dbReference type="GO" id="GO:0005829">
    <property type="term" value="C:cytosol"/>
    <property type="evidence" value="ECO:0007669"/>
    <property type="project" value="UniProtKB-ARBA"/>
</dbReference>
<dbReference type="GO" id="GO:0004180">
    <property type="term" value="F:carboxypeptidase activity"/>
    <property type="evidence" value="ECO:0007669"/>
    <property type="project" value="TreeGrafter"/>
</dbReference>
<dbReference type="PANTHER" id="PTHR43660">
    <property type="entry name" value="DIPEPTIDYL CARBOXYPEPTIDASE"/>
    <property type="match status" value="1"/>
</dbReference>
<evidence type="ECO:0000256" key="7">
    <source>
        <dbReference type="RuleBase" id="RU003435"/>
    </source>
</evidence>
<dbReference type="Pfam" id="PF01432">
    <property type="entry name" value="Peptidase_M3"/>
    <property type="match status" value="1"/>
</dbReference>
<comment type="cofactor">
    <cofactor evidence="7">
        <name>Zn(2+)</name>
        <dbReference type="ChEBI" id="CHEBI:29105"/>
    </cofactor>
    <text evidence="7">Binds 1 zinc ion.</text>
</comment>
<evidence type="ECO:0000256" key="5">
    <source>
        <dbReference type="ARBA" id="ARBA00022833"/>
    </source>
</evidence>
<organism evidence="9">
    <name type="scientific">Arthrobacter saudimassiliensis</name>
    <dbReference type="NCBI Taxonomy" id="1461584"/>
    <lineage>
        <taxon>Bacteria</taxon>
        <taxon>Bacillati</taxon>
        <taxon>Actinomycetota</taxon>
        <taxon>Actinomycetes</taxon>
        <taxon>Micrococcales</taxon>
        <taxon>Micrococcaceae</taxon>
        <taxon>Arthrobacter</taxon>
    </lineage>
</organism>
<evidence type="ECO:0000313" key="9">
    <source>
        <dbReference type="EMBL" id="CEA08253.1"/>
    </source>
</evidence>
<evidence type="ECO:0000256" key="3">
    <source>
        <dbReference type="ARBA" id="ARBA00022723"/>
    </source>
</evidence>
<dbReference type="Gene3D" id="3.40.390.10">
    <property type="entry name" value="Collagenase (Catalytic Domain)"/>
    <property type="match status" value="1"/>
</dbReference>
<name>A0A078MLU2_9MICC</name>
<feature type="domain" description="Peptidase M3A/M3B catalytic" evidence="8">
    <location>
        <begin position="224"/>
        <end position="669"/>
    </location>
</feature>
<keyword evidence="3 7" id="KW-0479">Metal-binding</keyword>
<evidence type="ECO:0000256" key="4">
    <source>
        <dbReference type="ARBA" id="ARBA00022801"/>
    </source>
</evidence>
<dbReference type="GO" id="GO:0004222">
    <property type="term" value="F:metalloendopeptidase activity"/>
    <property type="evidence" value="ECO:0007669"/>
    <property type="project" value="InterPro"/>
</dbReference>
<dbReference type="InterPro" id="IPR045090">
    <property type="entry name" value="Pept_M3A_M3B"/>
</dbReference>
<dbReference type="GO" id="GO:0046872">
    <property type="term" value="F:metal ion binding"/>
    <property type="evidence" value="ECO:0007669"/>
    <property type="project" value="UniProtKB-UniRule"/>
</dbReference>
<evidence type="ECO:0000256" key="2">
    <source>
        <dbReference type="ARBA" id="ARBA00022670"/>
    </source>
</evidence>
<dbReference type="InterPro" id="IPR024077">
    <property type="entry name" value="Neurolysin/TOP_dom2"/>
</dbReference>
<dbReference type="InterPro" id="IPR001567">
    <property type="entry name" value="Pept_M3A_M3B_dom"/>
</dbReference>
<reference evidence="9" key="1">
    <citation type="submission" date="2014-07" db="EMBL/GenBank/DDBJ databases">
        <authorList>
            <person name="Urmite Genomes Urmite Genomes"/>
        </authorList>
    </citation>
    <scope>NUCLEOTIDE SEQUENCE</scope>
    <source>
        <strain evidence="9">11W110_air</strain>
    </source>
</reference>
<dbReference type="CDD" id="cd06456">
    <property type="entry name" value="M3A_DCP"/>
    <property type="match status" value="1"/>
</dbReference>
<keyword evidence="4 7" id="KW-0378">Hydrolase</keyword>
<comment type="similarity">
    <text evidence="1 7">Belongs to the peptidase M3 family.</text>
</comment>
<keyword evidence="2 7" id="KW-0645">Protease</keyword>